<feature type="domain" description="Transposase IS204/IS1001/IS1096/IS1165 DDE" evidence="1">
    <location>
        <begin position="41"/>
        <end position="162"/>
    </location>
</feature>
<dbReference type="EMBL" id="CP165727">
    <property type="protein sequence ID" value="XDV68354.1"/>
    <property type="molecule type" value="Genomic_DNA"/>
</dbReference>
<dbReference type="InterPro" id="IPR047951">
    <property type="entry name" value="Transpos_ISL3"/>
</dbReference>
<name>A0AB39YEN7_9ACTN</name>
<protein>
    <submittedName>
        <fullName evidence="2">Transposase</fullName>
    </submittedName>
</protein>
<gene>
    <name evidence="2" type="ORF">AB5J51_38270</name>
</gene>
<dbReference type="PANTHER" id="PTHR33498">
    <property type="entry name" value="TRANSPOSASE FOR INSERTION SEQUENCE ELEMENT IS1557"/>
    <property type="match status" value="1"/>
</dbReference>
<evidence type="ECO:0000259" key="1">
    <source>
        <dbReference type="Pfam" id="PF01610"/>
    </source>
</evidence>
<evidence type="ECO:0000313" key="2">
    <source>
        <dbReference type="EMBL" id="XDV68354.1"/>
    </source>
</evidence>
<accession>A0AB39YEN7</accession>
<dbReference type="PANTHER" id="PTHR33498:SF1">
    <property type="entry name" value="TRANSPOSASE FOR INSERTION SEQUENCE ELEMENT IS1557"/>
    <property type="match status" value="1"/>
</dbReference>
<proteinExistence type="predicted"/>
<sequence>MGGDQGTGLSPRLASVRDYVSRNLRGKPQPVGPRPPSARAVTRWILTHPDALTEIDRLQLKSVLANCPEPTALAEHVRTFGHMVAHLQGDQLPTWIEAATSTTDLPSLRHFAQHLERDLDAVIAGLTLPWSSGVVEGHVNRIKMLKRQMFGRAGFELLRKRVLLAP</sequence>
<reference evidence="2" key="1">
    <citation type="submission" date="2024-08" db="EMBL/GenBank/DDBJ databases">
        <authorList>
            <person name="Yu S.T."/>
        </authorList>
    </citation>
    <scope>NUCLEOTIDE SEQUENCE</scope>
    <source>
        <strain evidence="2">R33</strain>
    </source>
</reference>
<dbReference type="RefSeq" id="WP_369779886.1">
    <property type="nucleotide sequence ID" value="NZ_CP165727.1"/>
</dbReference>
<dbReference type="InterPro" id="IPR002560">
    <property type="entry name" value="Transposase_DDE"/>
</dbReference>
<dbReference type="Pfam" id="PF01610">
    <property type="entry name" value="DDE_Tnp_ISL3"/>
    <property type="match status" value="1"/>
</dbReference>
<dbReference type="AlphaFoldDB" id="A0AB39YEN7"/>
<organism evidence="2">
    <name type="scientific">Streptomyces sp. R33</name>
    <dbReference type="NCBI Taxonomy" id="3238629"/>
    <lineage>
        <taxon>Bacteria</taxon>
        <taxon>Bacillati</taxon>
        <taxon>Actinomycetota</taxon>
        <taxon>Actinomycetes</taxon>
        <taxon>Kitasatosporales</taxon>
        <taxon>Streptomycetaceae</taxon>
        <taxon>Streptomyces</taxon>
    </lineage>
</organism>